<organism evidence="2 3">
    <name type="scientific">Blyttiomyces helicus</name>
    <dbReference type="NCBI Taxonomy" id="388810"/>
    <lineage>
        <taxon>Eukaryota</taxon>
        <taxon>Fungi</taxon>
        <taxon>Fungi incertae sedis</taxon>
        <taxon>Chytridiomycota</taxon>
        <taxon>Chytridiomycota incertae sedis</taxon>
        <taxon>Chytridiomycetes</taxon>
        <taxon>Chytridiomycetes incertae sedis</taxon>
        <taxon>Blyttiomyces</taxon>
    </lineage>
</organism>
<feature type="coiled-coil region" evidence="1">
    <location>
        <begin position="6"/>
        <end position="33"/>
    </location>
</feature>
<reference evidence="3" key="1">
    <citation type="journal article" date="2018" name="Nat. Microbiol.">
        <title>Leveraging single-cell genomics to expand the fungal tree of life.</title>
        <authorList>
            <person name="Ahrendt S.R."/>
            <person name="Quandt C.A."/>
            <person name="Ciobanu D."/>
            <person name="Clum A."/>
            <person name="Salamov A."/>
            <person name="Andreopoulos B."/>
            <person name="Cheng J.F."/>
            <person name="Woyke T."/>
            <person name="Pelin A."/>
            <person name="Henrissat B."/>
            <person name="Reynolds N.K."/>
            <person name="Benny G.L."/>
            <person name="Smith M.E."/>
            <person name="James T.Y."/>
            <person name="Grigoriev I.V."/>
        </authorList>
    </citation>
    <scope>NUCLEOTIDE SEQUENCE [LARGE SCALE GENOMIC DNA]</scope>
</reference>
<keyword evidence="1" id="KW-0175">Coiled coil</keyword>
<sequence>MTLKASDLLQAEYAGLESRYQKYQIELEKILTEIRTVLEYCHEKCTTTKVPISIPETSNYNFIECMEFLKAALRKKEFYVKRKTDENTLYISWSAADVSKTKKWNEQQRKLKEKLGIEVAESKMNEKKTKTDEYYYNPDSGLSNMKLRSQIMRKNLRYAHLKNVRKCSCCYFILNLTIK</sequence>
<accession>A0A4P9WQC1</accession>
<keyword evidence="3" id="KW-1185">Reference proteome</keyword>
<dbReference type="Proteomes" id="UP000269721">
    <property type="component" value="Unassembled WGS sequence"/>
</dbReference>
<dbReference type="AlphaFoldDB" id="A0A4P9WQC1"/>
<dbReference type="EMBL" id="KZ993861">
    <property type="protein sequence ID" value="RKO94575.1"/>
    <property type="molecule type" value="Genomic_DNA"/>
</dbReference>
<gene>
    <name evidence="2" type="ORF">BDK51DRAFT_26860</name>
</gene>
<name>A0A4P9WQC1_9FUNG</name>
<evidence type="ECO:0000313" key="3">
    <source>
        <dbReference type="Proteomes" id="UP000269721"/>
    </source>
</evidence>
<protein>
    <submittedName>
        <fullName evidence="2">Uncharacterized protein</fullName>
    </submittedName>
</protein>
<evidence type="ECO:0000313" key="2">
    <source>
        <dbReference type="EMBL" id="RKO94575.1"/>
    </source>
</evidence>
<proteinExistence type="predicted"/>
<evidence type="ECO:0000256" key="1">
    <source>
        <dbReference type="SAM" id="Coils"/>
    </source>
</evidence>